<evidence type="ECO:0000256" key="9">
    <source>
        <dbReference type="ARBA" id="ARBA00023004"/>
    </source>
</evidence>
<organism evidence="14 15">
    <name type="scientific">Flemingia macrophylla</name>
    <dbReference type="NCBI Taxonomy" id="520843"/>
    <lineage>
        <taxon>Eukaryota</taxon>
        <taxon>Viridiplantae</taxon>
        <taxon>Streptophyta</taxon>
        <taxon>Embryophyta</taxon>
        <taxon>Tracheophyta</taxon>
        <taxon>Spermatophyta</taxon>
        <taxon>Magnoliopsida</taxon>
        <taxon>eudicotyledons</taxon>
        <taxon>Gunneridae</taxon>
        <taxon>Pentapetalae</taxon>
        <taxon>rosids</taxon>
        <taxon>fabids</taxon>
        <taxon>Fabales</taxon>
        <taxon>Fabaceae</taxon>
        <taxon>Papilionoideae</taxon>
        <taxon>50 kb inversion clade</taxon>
        <taxon>NPAAA clade</taxon>
        <taxon>indigoferoid/millettioid clade</taxon>
        <taxon>Phaseoleae</taxon>
        <taxon>Flemingia</taxon>
    </lineage>
</organism>
<dbReference type="InterPro" id="IPR005804">
    <property type="entry name" value="FA_desaturase_dom"/>
</dbReference>
<evidence type="ECO:0000256" key="6">
    <source>
        <dbReference type="ARBA" id="ARBA00022723"/>
    </source>
</evidence>
<keyword evidence="9" id="KW-0408">Iron</keyword>
<evidence type="ECO:0000256" key="3">
    <source>
        <dbReference type="ARBA" id="ARBA00009295"/>
    </source>
</evidence>
<reference evidence="14 15" key="1">
    <citation type="submission" date="2024-08" db="EMBL/GenBank/DDBJ databases">
        <title>Insights into the chromosomal genome structure of Flemingia macrophylla.</title>
        <authorList>
            <person name="Ding Y."/>
            <person name="Zhao Y."/>
            <person name="Bi W."/>
            <person name="Wu M."/>
            <person name="Zhao G."/>
            <person name="Gong Y."/>
            <person name="Li W."/>
            <person name="Zhang P."/>
        </authorList>
    </citation>
    <scope>NUCLEOTIDE SEQUENCE [LARGE SCALE GENOMIC DNA]</scope>
    <source>
        <strain evidence="14">DYQJB</strain>
        <tissue evidence="14">Leaf</tissue>
    </source>
</reference>
<dbReference type="GO" id="GO:0016491">
    <property type="term" value="F:oxidoreductase activity"/>
    <property type="evidence" value="ECO:0007669"/>
    <property type="project" value="UniProtKB-KW"/>
</dbReference>
<keyword evidence="7" id="KW-1133">Transmembrane helix</keyword>
<dbReference type="EMBL" id="JBGMDY010000005">
    <property type="protein sequence ID" value="KAL2334675.1"/>
    <property type="molecule type" value="Genomic_DNA"/>
</dbReference>
<evidence type="ECO:0000256" key="11">
    <source>
        <dbReference type="ARBA" id="ARBA00023136"/>
    </source>
</evidence>
<gene>
    <name evidence="14" type="ORF">Fmac_015888</name>
</gene>
<comment type="pathway">
    <text evidence="2">Lipid metabolism.</text>
</comment>
<evidence type="ECO:0000256" key="12">
    <source>
        <dbReference type="SAM" id="MobiDB-lite"/>
    </source>
</evidence>
<evidence type="ECO:0000256" key="5">
    <source>
        <dbReference type="ARBA" id="ARBA00022692"/>
    </source>
</evidence>
<dbReference type="GO" id="GO:0016020">
    <property type="term" value="C:membrane"/>
    <property type="evidence" value="ECO:0007669"/>
    <property type="project" value="UniProtKB-SubCell"/>
</dbReference>
<feature type="compositionally biased region" description="Basic and acidic residues" evidence="12">
    <location>
        <begin position="199"/>
        <end position="209"/>
    </location>
</feature>
<evidence type="ECO:0000256" key="2">
    <source>
        <dbReference type="ARBA" id="ARBA00005189"/>
    </source>
</evidence>
<dbReference type="PANTHER" id="PTHR19353">
    <property type="entry name" value="FATTY ACID DESATURASE 2"/>
    <property type="match status" value="1"/>
</dbReference>
<comment type="subcellular location">
    <subcellularLocation>
        <location evidence="1">Membrane</location>
        <topology evidence="1">Multi-pass membrane protein</topology>
    </subcellularLocation>
</comment>
<feature type="domain" description="Fatty acid desaturase" evidence="13">
    <location>
        <begin position="15"/>
        <end position="108"/>
    </location>
</feature>
<keyword evidence="8" id="KW-0560">Oxidoreductase</keyword>
<proteinExistence type="inferred from homology"/>
<keyword evidence="6" id="KW-0479">Metal-binding</keyword>
<dbReference type="Proteomes" id="UP001603857">
    <property type="component" value="Unassembled WGS sequence"/>
</dbReference>
<feature type="compositionally biased region" description="Low complexity" evidence="12">
    <location>
        <begin position="241"/>
        <end position="255"/>
    </location>
</feature>
<feature type="region of interest" description="Disordered" evidence="12">
    <location>
        <begin position="232"/>
        <end position="282"/>
    </location>
</feature>
<dbReference type="GO" id="GO:0006629">
    <property type="term" value="P:lipid metabolic process"/>
    <property type="evidence" value="ECO:0007669"/>
    <property type="project" value="UniProtKB-KW"/>
</dbReference>
<dbReference type="PANTHER" id="PTHR19353:SF30">
    <property type="entry name" value="DELTA 8-(E)-SPHINGOLIPID DESATURASE"/>
    <property type="match status" value="1"/>
</dbReference>
<evidence type="ECO:0000256" key="8">
    <source>
        <dbReference type="ARBA" id="ARBA00023002"/>
    </source>
</evidence>
<protein>
    <recommendedName>
        <fullName evidence="13">Fatty acid desaturase domain-containing protein</fullName>
    </recommendedName>
</protein>
<keyword evidence="5" id="KW-0812">Transmembrane</keyword>
<sequence length="282" mass="31454">MVGVVLSERASVHALSDALIGLAWIQSGWIGHDSGHYSVMRSPGVNRVVQILSGNVFGGHRIGWWKWNHNAHHISRNVLDFDPDLQHLPFFVVSSSFFSSLTSRFYDPKLPFGTYFCLLLALHGCLATVEVGKLVCHEQTCSLLVSFGKSISMEGDEELLAQTEVKVEPKRDEWMTTLPPKRKEAKMDGTSTSTTAQYTDDKSTIGHEDNKNIQDEYIKAYYAASLKQQQELEEAAKTQLSNTPPADDPSSSTSNLQVGMKSKREEDDDGIEWEEAPFTDTL</sequence>
<keyword evidence="15" id="KW-1185">Reference proteome</keyword>
<evidence type="ECO:0000256" key="7">
    <source>
        <dbReference type="ARBA" id="ARBA00022989"/>
    </source>
</evidence>
<dbReference type="Pfam" id="PF00487">
    <property type="entry name" value="FA_desaturase"/>
    <property type="match status" value="1"/>
</dbReference>
<keyword evidence="11" id="KW-0472">Membrane</keyword>
<comment type="similarity">
    <text evidence="3">Belongs to the fatty acid desaturase type 1 family.</text>
</comment>
<feature type="compositionally biased region" description="Polar residues" evidence="12">
    <location>
        <begin position="189"/>
        <end position="198"/>
    </location>
</feature>
<comment type="caution">
    <text evidence="14">The sequence shown here is derived from an EMBL/GenBank/DDBJ whole genome shotgun (WGS) entry which is preliminary data.</text>
</comment>
<name>A0ABD1MFV1_9FABA</name>
<evidence type="ECO:0000256" key="10">
    <source>
        <dbReference type="ARBA" id="ARBA00023098"/>
    </source>
</evidence>
<accession>A0ABD1MFV1</accession>
<evidence type="ECO:0000313" key="15">
    <source>
        <dbReference type="Proteomes" id="UP001603857"/>
    </source>
</evidence>
<dbReference type="InterPro" id="IPR012171">
    <property type="entry name" value="Fatty_acid_desaturase"/>
</dbReference>
<evidence type="ECO:0000256" key="4">
    <source>
        <dbReference type="ARBA" id="ARBA00022617"/>
    </source>
</evidence>
<keyword evidence="4" id="KW-0349">Heme</keyword>
<dbReference type="AlphaFoldDB" id="A0ABD1MFV1"/>
<feature type="compositionally biased region" description="Acidic residues" evidence="12">
    <location>
        <begin position="266"/>
        <end position="282"/>
    </location>
</feature>
<keyword evidence="10" id="KW-0443">Lipid metabolism</keyword>
<evidence type="ECO:0000256" key="1">
    <source>
        <dbReference type="ARBA" id="ARBA00004141"/>
    </source>
</evidence>
<dbReference type="GO" id="GO:0046872">
    <property type="term" value="F:metal ion binding"/>
    <property type="evidence" value="ECO:0007669"/>
    <property type="project" value="UniProtKB-KW"/>
</dbReference>
<evidence type="ECO:0000313" key="14">
    <source>
        <dbReference type="EMBL" id="KAL2334675.1"/>
    </source>
</evidence>
<evidence type="ECO:0000259" key="13">
    <source>
        <dbReference type="Pfam" id="PF00487"/>
    </source>
</evidence>
<feature type="region of interest" description="Disordered" evidence="12">
    <location>
        <begin position="179"/>
        <end position="209"/>
    </location>
</feature>